<keyword evidence="2" id="KW-1185">Reference proteome</keyword>
<dbReference type="EMBL" id="CP029462">
    <property type="protein sequence ID" value="AXL20334.1"/>
    <property type="molecule type" value="Genomic_DNA"/>
</dbReference>
<evidence type="ECO:0000313" key="2">
    <source>
        <dbReference type="Proteomes" id="UP000254337"/>
    </source>
</evidence>
<dbReference type="KEGG" id="meg:DKB62_01405"/>
<accession>A0A346AWU1</accession>
<name>A0A346AWU1_9FIRM</name>
<dbReference type="Proteomes" id="UP000254337">
    <property type="component" value="Chromosome"/>
</dbReference>
<sequence>MKKYRDARGWLYQVMPDGVGGYTYKGQYLKPGAISWHRMSQLPWRNTKAEAQADLDAYAEKKGWEVI</sequence>
<reference evidence="1 2" key="1">
    <citation type="submission" date="2018-05" db="EMBL/GenBank/DDBJ databases">
        <title>Complete genome sequence of Megasphaera sp. AJH120T, isolated from the ceca of a chicken.</title>
        <authorList>
            <person name="Maki J."/>
            <person name="Looft T."/>
        </authorList>
    </citation>
    <scope>NUCLEOTIDE SEQUENCE [LARGE SCALE GENOMIC DNA]</scope>
    <source>
        <strain evidence="1 2">AJH120</strain>
    </source>
</reference>
<dbReference type="OrthoDB" id="1622974at2"/>
<gene>
    <name evidence="1" type="ORF">DKB62_01405</name>
</gene>
<evidence type="ECO:0000313" key="1">
    <source>
        <dbReference type="EMBL" id="AXL20334.1"/>
    </source>
</evidence>
<organism evidence="1 2">
    <name type="scientific">Megasphaera stantonii</name>
    <dbReference type="NCBI Taxonomy" id="2144175"/>
    <lineage>
        <taxon>Bacteria</taxon>
        <taxon>Bacillati</taxon>
        <taxon>Bacillota</taxon>
        <taxon>Negativicutes</taxon>
        <taxon>Veillonellales</taxon>
        <taxon>Veillonellaceae</taxon>
        <taxon>Megasphaera</taxon>
    </lineage>
</organism>
<protein>
    <submittedName>
        <fullName evidence="1">Uncharacterized protein</fullName>
    </submittedName>
</protein>
<dbReference type="AlphaFoldDB" id="A0A346AWU1"/>
<dbReference type="RefSeq" id="WP_107195966.1">
    <property type="nucleotide sequence ID" value="NZ_CP029462.1"/>
</dbReference>
<proteinExistence type="predicted"/>